<keyword evidence="2" id="KW-1185">Reference proteome</keyword>
<dbReference type="Gene3D" id="3.40.50.720">
    <property type="entry name" value="NAD(P)-binding Rossmann-like Domain"/>
    <property type="match status" value="1"/>
</dbReference>
<proteinExistence type="predicted"/>
<reference evidence="2" key="1">
    <citation type="journal article" date="2019" name="Int. J. Syst. Evol. Microbiol.">
        <title>The Global Catalogue of Microorganisms (GCM) 10K type strain sequencing project: providing services to taxonomists for standard genome sequencing and annotation.</title>
        <authorList>
            <consortium name="The Broad Institute Genomics Platform"/>
            <consortium name="The Broad Institute Genome Sequencing Center for Infectious Disease"/>
            <person name="Wu L."/>
            <person name="Ma J."/>
        </authorList>
    </citation>
    <scope>NUCLEOTIDE SEQUENCE [LARGE SCALE GENOMIC DNA]</scope>
    <source>
        <strain evidence="2">CGMCC 1.15197</strain>
    </source>
</reference>
<dbReference type="PANTHER" id="PTHR48079">
    <property type="entry name" value="PROTEIN YEEZ"/>
    <property type="match status" value="1"/>
</dbReference>
<dbReference type="InterPro" id="IPR036291">
    <property type="entry name" value="NAD(P)-bd_dom_sf"/>
</dbReference>
<gene>
    <name evidence="1" type="ORF">GCM10011383_17050</name>
</gene>
<name>A0ABQ1U155_9BACT</name>
<dbReference type="EMBL" id="BMHT01000003">
    <property type="protein sequence ID" value="GGF06569.1"/>
    <property type="molecule type" value="Genomic_DNA"/>
</dbReference>
<dbReference type="Proteomes" id="UP000632273">
    <property type="component" value="Unassembled WGS sequence"/>
</dbReference>
<sequence length="258" mass="27762">MAKALVAQGYPVVGSTTTPSQLLTLRDTGIMPFLLRLAPTLTPTDADTLHAMLTGVDVLILNVPPRRSATGPDYAALLQPVYEAAETCRIAAVLFVSSTSVYPDEPRPMREQDAVATAEANSSMLRAEALFASPQRPWQTTVVRLGGLFGPGRLPGRFLAGRQDVAQPHAPVNLIHLTDCVGLLTSIIRQQAWGYTFNACAAQHPSRAEFYTQAARKLGLAAPAFQQADTAGGKSIDSQLVREKVAYEFQYDNLLAAL</sequence>
<dbReference type="SUPFAM" id="SSF51735">
    <property type="entry name" value="NAD(P)-binding Rossmann-fold domains"/>
    <property type="match status" value="1"/>
</dbReference>
<organism evidence="1 2">
    <name type="scientific">Hymenobacter cavernae</name>
    <dbReference type="NCBI Taxonomy" id="2044852"/>
    <lineage>
        <taxon>Bacteria</taxon>
        <taxon>Pseudomonadati</taxon>
        <taxon>Bacteroidota</taxon>
        <taxon>Cytophagia</taxon>
        <taxon>Cytophagales</taxon>
        <taxon>Hymenobacteraceae</taxon>
        <taxon>Hymenobacter</taxon>
    </lineage>
</organism>
<dbReference type="InterPro" id="IPR051783">
    <property type="entry name" value="NAD(P)-dependent_oxidoreduct"/>
</dbReference>
<comment type="caution">
    <text evidence="1">The sequence shown here is derived from an EMBL/GenBank/DDBJ whole genome shotgun (WGS) entry which is preliminary data.</text>
</comment>
<protein>
    <submittedName>
        <fullName evidence="1">NAD(P)-dependent oxidoreductase</fullName>
    </submittedName>
</protein>
<dbReference type="PANTHER" id="PTHR48079:SF6">
    <property type="entry name" value="NAD(P)-BINDING DOMAIN-CONTAINING PROTEIN-RELATED"/>
    <property type="match status" value="1"/>
</dbReference>
<evidence type="ECO:0000313" key="1">
    <source>
        <dbReference type="EMBL" id="GGF06569.1"/>
    </source>
</evidence>
<accession>A0ABQ1U155</accession>
<evidence type="ECO:0000313" key="2">
    <source>
        <dbReference type="Proteomes" id="UP000632273"/>
    </source>
</evidence>